<dbReference type="RefSeq" id="WP_034422551.1">
    <property type="nucleotide sequence ID" value="NZ_CP045798.1"/>
</dbReference>
<dbReference type="AlphaFoldDB" id="A0A7G6E2Q1"/>
<dbReference type="InterPro" id="IPR010327">
    <property type="entry name" value="FldB/FldC_alpha/beta"/>
</dbReference>
<reference evidence="1 2" key="1">
    <citation type="journal article" date="2019" name="Front. Microbiol.">
        <title>Thermoanaerosceptrum fracticalcis gen. nov. sp. nov., a Novel Fumarate-Fermenting Microorganism From a Deep Fractured Carbonate Aquifer of the US Great Basin.</title>
        <authorList>
            <person name="Hamilton-Brehm S.D."/>
            <person name="Stewart L.E."/>
            <person name="Zavarin M."/>
            <person name="Caldwell M."/>
            <person name="Lawson P.A."/>
            <person name="Onstott T.C."/>
            <person name="Grzymski J."/>
            <person name="Neveux I."/>
            <person name="Lollar B.S."/>
            <person name="Russell C.E."/>
            <person name="Moser D.P."/>
        </authorList>
    </citation>
    <scope>NUCLEOTIDE SEQUENCE [LARGE SCALE GENOMIC DNA]</scope>
    <source>
        <strain evidence="1 2">DRI-13</strain>
    </source>
</reference>
<keyword evidence="2" id="KW-1185">Reference proteome</keyword>
<sequence length="375" mass="42122">MLLSFPHMGNLAKGIAKICQKLHIPYLIPSPPGPKALELGQALAPEASCLPFSLVLGNMREALEMGADTLIMLGGSGPCRFGYFIYLAEKILKNEGYEFQLLLIDKGKTWRSFSILRKEAGVTWPEFLRTIYFGWEAVVCEESLARLEREYLSRVKKTQNFQVFLSSCRQELDRAETLEDLKQIKDKALNYIGDADFHPPEEILRVGLVGDIYTLLEPYANHSVEELILARGVSIAKEMSLSNWIPNALLPWRKGPYKKRLLEYAAPYLADSVGGFGLESVANTRKLGLEAVDGIIQLFPLGCMPEIVAKSALNKICLWENIPVLSITMDQHDSTTGFITRVEAFLEVLQAQKKERPLGGQTLDIRLPIMKIFFQ</sequence>
<proteinExistence type="predicted"/>
<evidence type="ECO:0008006" key="3">
    <source>
        <dbReference type="Google" id="ProtNLM"/>
    </source>
</evidence>
<evidence type="ECO:0000313" key="1">
    <source>
        <dbReference type="EMBL" id="QNB46355.1"/>
    </source>
</evidence>
<organism evidence="1 2">
    <name type="scientific">Thermanaerosceptrum fracticalcis</name>
    <dbReference type="NCBI Taxonomy" id="1712410"/>
    <lineage>
        <taxon>Bacteria</taxon>
        <taxon>Bacillati</taxon>
        <taxon>Bacillota</taxon>
        <taxon>Clostridia</taxon>
        <taxon>Eubacteriales</taxon>
        <taxon>Peptococcaceae</taxon>
        <taxon>Thermanaerosceptrum</taxon>
    </lineage>
</organism>
<protein>
    <recommendedName>
        <fullName evidence="3">CoA protein activase</fullName>
    </recommendedName>
</protein>
<dbReference type="OrthoDB" id="9780120at2"/>
<dbReference type="PANTHER" id="PTHR32329:SF2">
    <property type="entry name" value="BIFUNCTIONAL PROTEIN [INCLUDES 2-HYDROXYACYL-COA DEHYDRATASE (N-TER) AND ITS ACTIVATOR DOMAIN (C_TERM)"/>
    <property type="match status" value="1"/>
</dbReference>
<dbReference type="KEGG" id="tfr:BR63_08530"/>
<dbReference type="PANTHER" id="PTHR32329">
    <property type="entry name" value="BIFUNCTIONAL PROTEIN [INCLUDES 2-HYDROXYACYL-COA DEHYDRATASE (N-TER) AND ITS ACTIVATOR DOMAIN (C_TERM)-RELATED"/>
    <property type="match status" value="1"/>
</dbReference>
<name>A0A7G6E2Q1_THEFR</name>
<dbReference type="Proteomes" id="UP000515847">
    <property type="component" value="Chromosome"/>
</dbReference>
<dbReference type="Pfam" id="PF06050">
    <property type="entry name" value="HGD-D"/>
    <property type="match status" value="1"/>
</dbReference>
<gene>
    <name evidence="1" type="ORF">BR63_08530</name>
</gene>
<evidence type="ECO:0000313" key="2">
    <source>
        <dbReference type="Proteomes" id="UP000515847"/>
    </source>
</evidence>
<accession>A0A7G6E2Q1</accession>
<dbReference type="Gene3D" id="3.40.50.11900">
    <property type="match status" value="1"/>
</dbReference>
<dbReference type="EMBL" id="CP045798">
    <property type="protein sequence ID" value="QNB46355.1"/>
    <property type="molecule type" value="Genomic_DNA"/>
</dbReference>
<dbReference type="InterPro" id="IPR051805">
    <property type="entry name" value="Dehydratase_Activator_Redct"/>
</dbReference>